<dbReference type="GO" id="GO:0016887">
    <property type="term" value="F:ATP hydrolysis activity"/>
    <property type="evidence" value="ECO:0007669"/>
    <property type="project" value="InterPro"/>
</dbReference>
<dbReference type="InterPro" id="IPR027417">
    <property type="entry name" value="P-loop_NTPase"/>
</dbReference>
<protein>
    <recommendedName>
        <fullName evidence="5">ORC1-type DNA replication protein</fullName>
    </recommendedName>
</protein>
<dbReference type="InterPro" id="IPR055237">
    <property type="entry name" value="Cdc6_lid"/>
</dbReference>
<keyword evidence="7" id="KW-0131">Cell cycle</keyword>
<gene>
    <name evidence="7" type="ORF">C435_03383</name>
</gene>
<dbReference type="CDD" id="cd08768">
    <property type="entry name" value="Cdc6_C"/>
    <property type="match status" value="1"/>
</dbReference>
<feature type="binding site" evidence="5">
    <location>
        <position position="204"/>
    </location>
    <ligand>
        <name>ATP</name>
        <dbReference type="ChEBI" id="CHEBI:30616"/>
    </ligand>
</feature>
<dbReference type="FunFam" id="1.10.8.60:FF:000073">
    <property type="entry name" value="ORC1-type DNA replication protein"/>
    <property type="match status" value="1"/>
</dbReference>
<dbReference type="NCBIfam" id="TIGR02928">
    <property type="entry name" value="orc1/cdc6 family replication initiation protein"/>
    <property type="match status" value="1"/>
</dbReference>
<proteinExistence type="inferred from homology"/>
<dbReference type="InterPro" id="IPR049945">
    <property type="entry name" value="AAA_22"/>
</dbReference>
<dbReference type="GO" id="GO:0006260">
    <property type="term" value="P:DNA replication"/>
    <property type="evidence" value="ECO:0007669"/>
    <property type="project" value="UniProtKB-UniRule"/>
</dbReference>
<dbReference type="Gene3D" id="1.10.8.60">
    <property type="match status" value="1"/>
</dbReference>
<evidence type="ECO:0000313" key="7">
    <source>
        <dbReference type="EMBL" id="EMA24903.1"/>
    </source>
</evidence>
<evidence type="ECO:0000313" key="8">
    <source>
        <dbReference type="Proteomes" id="UP000011687"/>
    </source>
</evidence>
<keyword evidence="3 5" id="KW-0547">Nucleotide-binding</keyword>
<dbReference type="InterPro" id="IPR014277">
    <property type="entry name" value="Orc1/Cdc6_arc"/>
</dbReference>
<dbReference type="InterPro" id="IPR036388">
    <property type="entry name" value="WH-like_DNA-bd_sf"/>
</dbReference>
<evidence type="ECO:0000259" key="6">
    <source>
        <dbReference type="SMART" id="SM01074"/>
    </source>
</evidence>
<evidence type="ECO:0000256" key="3">
    <source>
        <dbReference type="ARBA" id="ARBA00022741"/>
    </source>
</evidence>
<dbReference type="Pfam" id="PF13401">
    <property type="entry name" value="AAA_22"/>
    <property type="match status" value="1"/>
</dbReference>
<dbReference type="PATRIC" id="fig|662475.6.peg.657"/>
<sequence>MSKSFTDQSSVFIDETVLYDTWTPEELPEREGELDDLHDALAPVARGAAPHNTFVYGKTGQGKTVGVNFKLKGLAGFAEENGIDLSVVRYSCAKDSSSYQVASNLVDQLSGSKPRGYDLKTVFDLLYDELQELGGTVIIVLDEIDSIGTNDEILYELPRARANGHLEEMWVSVIGISNDFEFRDNLSPKVKDTLCDEEIHFSPYNANELRSILSRRADKAFHDGVLADDVIPLCSALAAQDKGSARQAIRYLYKAGELAANSTEDKVTVNHVREAEEAIERKSIEKGIRDLTTQDHLALMAIVALETEGKAPARTREVYSRYKDIANKIDADTIAMRRVRDHLQDLDLAGVVNAIEKNQGLRGGHHYVFEVSADLGMTIDVLQENDRLGDAMDLLT</sequence>
<comment type="similarity">
    <text evidence="1 5">Belongs to the CDC6/cdc18 family.</text>
</comment>
<dbReference type="PANTHER" id="PTHR10763:SF22">
    <property type="entry name" value="ORC1-TYPE DNA REPLICATION PROTEIN"/>
    <property type="match status" value="1"/>
</dbReference>
<comment type="function">
    <text evidence="5">Involved in regulation of DNA replication.</text>
</comment>
<feature type="domain" description="Cdc6 C-terminal" evidence="6">
    <location>
        <begin position="299"/>
        <end position="382"/>
    </location>
</feature>
<feature type="binding site" evidence="5">
    <location>
        <position position="216"/>
    </location>
    <ligand>
        <name>ATP</name>
        <dbReference type="ChEBI" id="CHEBI:30616"/>
    </ligand>
</feature>
<keyword evidence="7" id="KW-0132">Cell division</keyword>
<dbReference type="AlphaFoldDB" id="M0KVG7"/>
<dbReference type="InterPro" id="IPR036390">
    <property type="entry name" value="WH_DNA-bd_sf"/>
</dbReference>
<dbReference type="Pfam" id="PF09079">
    <property type="entry name" value="WHD_Cdc6"/>
    <property type="match status" value="1"/>
</dbReference>
<organism evidence="7 8">
    <name type="scientific">Haloarcula marismortui ATCC 33799</name>
    <dbReference type="NCBI Taxonomy" id="662475"/>
    <lineage>
        <taxon>Archaea</taxon>
        <taxon>Methanobacteriati</taxon>
        <taxon>Methanobacteriota</taxon>
        <taxon>Stenosarchaea group</taxon>
        <taxon>Halobacteria</taxon>
        <taxon>Halobacteriales</taxon>
        <taxon>Haloarculaceae</taxon>
        <taxon>Haloarcula</taxon>
    </lineage>
</organism>
<dbReference type="SUPFAM" id="SSF52540">
    <property type="entry name" value="P-loop containing nucleoside triphosphate hydrolases"/>
    <property type="match status" value="1"/>
</dbReference>
<dbReference type="Pfam" id="PF22703">
    <property type="entry name" value="Cdc6_lid"/>
    <property type="match status" value="1"/>
</dbReference>
<dbReference type="RefSeq" id="WP_007188093.1">
    <property type="nucleotide sequence ID" value="NZ_AOLS01000016.1"/>
</dbReference>
<comment type="caution">
    <text evidence="5">Lacks conserved residue(s) required for the propagation of feature annotation.</text>
</comment>
<dbReference type="HAMAP" id="MF_01407">
    <property type="entry name" value="ORC1_type_DNA_replic_protein"/>
    <property type="match status" value="1"/>
</dbReference>
<keyword evidence="2 5" id="KW-0235">DNA replication</keyword>
<dbReference type="SUPFAM" id="SSF46785">
    <property type="entry name" value="Winged helix' DNA-binding domain"/>
    <property type="match status" value="1"/>
</dbReference>
<dbReference type="GO" id="GO:0051301">
    <property type="term" value="P:cell division"/>
    <property type="evidence" value="ECO:0007669"/>
    <property type="project" value="UniProtKB-KW"/>
</dbReference>
<dbReference type="GO" id="GO:0005524">
    <property type="term" value="F:ATP binding"/>
    <property type="evidence" value="ECO:0007669"/>
    <property type="project" value="UniProtKB-UniRule"/>
</dbReference>
<reference evidence="7 8" key="1">
    <citation type="journal article" date="2014" name="PLoS Genet.">
        <title>Phylogenetically driven sequencing of extremely halophilic archaea reveals strategies for static and dynamic osmo-response.</title>
        <authorList>
            <person name="Becker E.A."/>
            <person name="Seitzer P.M."/>
            <person name="Tritt A."/>
            <person name="Larsen D."/>
            <person name="Krusor M."/>
            <person name="Yao A.I."/>
            <person name="Wu D."/>
            <person name="Madern D."/>
            <person name="Eisen J.A."/>
            <person name="Darling A.E."/>
            <person name="Facciotti M.T."/>
        </authorList>
    </citation>
    <scope>NUCLEOTIDE SEQUENCE [LARGE SCALE GENOMIC DNA]</scope>
    <source>
        <strain evidence="7 8">ATCC 33799</strain>
    </source>
</reference>
<name>M0KVG7_9EURY</name>
<evidence type="ECO:0000256" key="4">
    <source>
        <dbReference type="ARBA" id="ARBA00022840"/>
    </source>
</evidence>
<keyword evidence="8" id="KW-1185">Reference proteome</keyword>
<evidence type="ECO:0000256" key="1">
    <source>
        <dbReference type="ARBA" id="ARBA00006184"/>
    </source>
</evidence>
<dbReference type="Gene3D" id="1.10.10.10">
    <property type="entry name" value="Winged helix-like DNA-binding domain superfamily/Winged helix DNA-binding domain"/>
    <property type="match status" value="1"/>
</dbReference>
<dbReference type="InterPro" id="IPR050311">
    <property type="entry name" value="ORC1/CDC6"/>
</dbReference>
<dbReference type="Proteomes" id="UP000011687">
    <property type="component" value="Unassembled WGS sequence"/>
</dbReference>
<dbReference type="EMBL" id="AOLS01000016">
    <property type="protein sequence ID" value="EMA24903.1"/>
    <property type="molecule type" value="Genomic_DNA"/>
</dbReference>
<dbReference type="Gene3D" id="3.40.50.300">
    <property type="entry name" value="P-loop containing nucleotide triphosphate hydrolases"/>
    <property type="match status" value="1"/>
</dbReference>
<comment type="caution">
    <text evidence="7">The sequence shown here is derived from an EMBL/GenBank/DDBJ whole genome shotgun (WGS) entry which is preliminary data.</text>
</comment>
<dbReference type="PANTHER" id="PTHR10763">
    <property type="entry name" value="CELL DIVISION CONTROL PROTEIN 6-RELATED"/>
    <property type="match status" value="1"/>
</dbReference>
<evidence type="ECO:0000256" key="5">
    <source>
        <dbReference type="HAMAP-Rule" id="MF_01407"/>
    </source>
</evidence>
<dbReference type="InterPro" id="IPR015163">
    <property type="entry name" value="Cdc6_C"/>
</dbReference>
<accession>M0KVG7</accession>
<evidence type="ECO:0000256" key="2">
    <source>
        <dbReference type="ARBA" id="ARBA00022705"/>
    </source>
</evidence>
<keyword evidence="4 5" id="KW-0067">ATP-binding</keyword>
<dbReference type="SMART" id="SM01074">
    <property type="entry name" value="Cdc6_C"/>
    <property type="match status" value="1"/>
</dbReference>